<protein>
    <recommendedName>
        <fullName evidence="1 5">Thymidylate synthase</fullName>
        <shortName evidence="5">TS</shortName>
        <shortName evidence="5">TSase</shortName>
        <ecNumber evidence="1 5">2.1.1.45</ecNumber>
    </recommendedName>
</protein>
<gene>
    <name evidence="5" type="primary">thyA</name>
    <name evidence="7" type="ORF">EPV75_03510</name>
</gene>
<evidence type="ECO:0000256" key="4">
    <source>
        <dbReference type="ARBA" id="ARBA00022727"/>
    </source>
</evidence>
<comment type="subunit">
    <text evidence="5">Homodimer.</text>
</comment>
<dbReference type="KEGG" id="htr:EPV75_03510"/>
<dbReference type="InterPro" id="IPR023451">
    <property type="entry name" value="Thymidate_synth/dCMP_Mease_dom"/>
</dbReference>
<dbReference type="RefSeq" id="WP_128384482.1">
    <property type="nucleotide sequence ID" value="NZ_CP035033.1"/>
</dbReference>
<dbReference type="SUPFAM" id="SSF55831">
    <property type="entry name" value="Thymidylate synthase/dCMP hydroxymethylase"/>
    <property type="match status" value="1"/>
</dbReference>
<evidence type="ECO:0000256" key="1">
    <source>
        <dbReference type="ARBA" id="ARBA00011947"/>
    </source>
</evidence>
<evidence type="ECO:0000313" key="8">
    <source>
        <dbReference type="Proteomes" id="UP000285478"/>
    </source>
</evidence>
<dbReference type="GO" id="GO:0006231">
    <property type="term" value="P:dTMP biosynthetic process"/>
    <property type="evidence" value="ECO:0007669"/>
    <property type="project" value="UniProtKB-UniRule"/>
</dbReference>
<dbReference type="GO" id="GO:0004799">
    <property type="term" value="F:thymidylate synthase activity"/>
    <property type="evidence" value="ECO:0007669"/>
    <property type="project" value="UniProtKB-UniRule"/>
</dbReference>
<dbReference type="CDD" id="cd00351">
    <property type="entry name" value="TS_Pyrimidine_HMase"/>
    <property type="match status" value="1"/>
</dbReference>
<dbReference type="Gene3D" id="3.30.572.10">
    <property type="entry name" value="Thymidylate synthase/dCMP hydroxymethylase domain"/>
    <property type="match status" value="1"/>
</dbReference>
<comment type="catalytic activity">
    <reaction evidence="5">
        <text>dUMP + (6R)-5,10-methylene-5,6,7,8-tetrahydrofolate = 7,8-dihydrofolate + dTMP</text>
        <dbReference type="Rhea" id="RHEA:12104"/>
        <dbReference type="ChEBI" id="CHEBI:15636"/>
        <dbReference type="ChEBI" id="CHEBI:57451"/>
        <dbReference type="ChEBI" id="CHEBI:63528"/>
        <dbReference type="ChEBI" id="CHEBI:246422"/>
        <dbReference type="EC" id="2.1.1.45"/>
    </reaction>
</comment>
<feature type="binding site" description="in other chain" evidence="5">
    <location>
        <position position="190"/>
    </location>
    <ligand>
        <name>dUMP</name>
        <dbReference type="ChEBI" id="CHEBI:246422"/>
        <note>ligand shared between dimeric partners</note>
    </ligand>
</feature>
<evidence type="ECO:0000256" key="2">
    <source>
        <dbReference type="ARBA" id="ARBA00022603"/>
    </source>
</evidence>
<dbReference type="UniPathway" id="UPA00575"/>
<dbReference type="PRINTS" id="PR00108">
    <property type="entry name" value="THYMDSNTHASE"/>
</dbReference>
<dbReference type="NCBIfam" id="NF002499">
    <property type="entry name" value="PRK01827.1-5"/>
    <property type="match status" value="1"/>
</dbReference>
<feature type="binding site" description="in other chain" evidence="5">
    <location>
        <begin position="179"/>
        <end position="182"/>
    </location>
    <ligand>
        <name>dUMP</name>
        <dbReference type="ChEBI" id="CHEBI:246422"/>
        <note>ligand shared between dimeric partners</note>
    </ligand>
</feature>
<dbReference type="FunFam" id="3.30.572.10:FF:000013">
    <property type="entry name" value="Thymidylate synthase"/>
    <property type="match status" value="1"/>
</dbReference>
<evidence type="ECO:0000256" key="5">
    <source>
        <dbReference type="HAMAP-Rule" id="MF_00008"/>
    </source>
</evidence>
<comment type="similarity">
    <text evidence="5">Belongs to the thymidylate synthase family. Bacterial-type ThyA subfamily.</text>
</comment>
<comment type="pathway">
    <text evidence="5">Pyrimidine metabolism; dTTP biosynthesis.</text>
</comment>
<dbReference type="EMBL" id="CP035033">
    <property type="protein sequence ID" value="QAB14803.1"/>
    <property type="molecule type" value="Genomic_DNA"/>
</dbReference>
<dbReference type="EC" id="2.1.1.45" evidence="1 5"/>
<keyword evidence="5" id="KW-0963">Cytoplasm</keyword>
<proteinExistence type="inferred from homology"/>
<dbReference type="Pfam" id="PF00303">
    <property type="entry name" value="Thymidylat_synt"/>
    <property type="match status" value="1"/>
</dbReference>
<keyword evidence="2 5" id="KW-0489">Methyltransferase</keyword>
<dbReference type="NCBIfam" id="NF002497">
    <property type="entry name" value="PRK01827.1-3"/>
    <property type="match status" value="1"/>
</dbReference>
<evidence type="ECO:0000259" key="6">
    <source>
        <dbReference type="Pfam" id="PF00303"/>
    </source>
</evidence>
<dbReference type="AlphaFoldDB" id="A0A410H1M2"/>
<accession>A0A410H1M2</accession>
<feature type="binding site" evidence="5">
    <location>
        <position position="51"/>
    </location>
    <ligand>
        <name>(6R)-5,10-methylene-5,6,7,8-tetrahydrofolate</name>
        <dbReference type="ChEBI" id="CHEBI:15636"/>
    </ligand>
</feature>
<dbReference type="HAMAP" id="MF_00008">
    <property type="entry name" value="Thymidy_synth_bact"/>
    <property type="match status" value="1"/>
</dbReference>
<organism evidence="7 8">
    <name type="scientific">Hydrogenovibrio thermophilus</name>
    <dbReference type="NCBI Taxonomy" id="265883"/>
    <lineage>
        <taxon>Bacteria</taxon>
        <taxon>Pseudomonadati</taxon>
        <taxon>Pseudomonadota</taxon>
        <taxon>Gammaproteobacteria</taxon>
        <taxon>Thiotrichales</taxon>
        <taxon>Piscirickettsiaceae</taxon>
        <taxon>Hydrogenovibrio</taxon>
    </lineage>
</organism>
<feature type="domain" description="Thymidylate synthase/dCMP hydroxymethylase" evidence="6">
    <location>
        <begin position="2"/>
        <end position="277"/>
    </location>
</feature>
<keyword evidence="8" id="KW-1185">Reference proteome</keyword>
<feature type="binding site" evidence="5">
    <location>
        <position position="276"/>
    </location>
    <ligand>
        <name>(6R)-5,10-methylene-5,6,7,8-tetrahydrofolate</name>
        <dbReference type="ChEBI" id="CHEBI:15636"/>
    </ligand>
</feature>
<keyword evidence="3 5" id="KW-0808">Transferase</keyword>
<feature type="binding site" evidence="5">
    <location>
        <begin position="126"/>
        <end position="127"/>
    </location>
    <ligand>
        <name>dUMP</name>
        <dbReference type="ChEBI" id="CHEBI:246422"/>
        <note>ligand shared between dimeric partners</note>
    </ligand>
</feature>
<dbReference type="PANTHER" id="PTHR11548:SF9">
    <property type="entry name" value="THYMIDYLATE SYNTHASE"/>
    <property type="match status" value="1"/>
</dbReference>
<feature type="active site" description="Nucleophile" evidence="5">
    <location>
        <position position="159"/>
    </location>
</feature>
<feature type="binding site" evidence="5">
    <location>
        <position position="182"/>
    </location>
    <ligand>
        <name>(6R)-5,10-methylene-5,6,7,8-tetrahydrofolate</name>
        <dbReference type="ChEBI" id="CHEBI:15636"/>
    </ligand>
</feature>
<dbReference type="GO" id="GO:0006235">
    <property type="term" value="P:dTTP biosynthetic process"/>
    <property type="evidence" value="ECO:0007669"/>
    <property type="project" value="UniProtKB-UniRule"/>
</dbReference>
<dbReference type="Proteomes" id="UP000285478">
    <property type="component" value="Chromosome"/>
</dbReference>
<dbReference type="PANTHER" id="PTHR11548">
    <property type="entry name" value="THYMIDYLATE SYNTHASE 1"/>
    <property type="match status" value="1"/>
</dbReference>
<feature type="binding site" description="in other chain" evidence="5">
    <location>
        <position position="21"/>
    </location>
    <ligand>
        <name>dUMP</name>
        <dbReference type="ChEBI" id="CHEBI:246422"/>
        <note>ligand shared between dimeric partners</note>
    </ligand>
</feature>
<comment type="subcellular location">
    <subcellularLocation>
        <location evidence="5">Cytoplasm</location>
    </subcellularLocation>
</comment>
<dbReference type="InterPro" id="IPR000398">
    <property type="entry name" value="Thymidylate_synthase"/>
</dbReference>
<reference evidence="7 8" key="1">
    <citation type="journal article" date="2018" name="Environ. Microbiol.">
        <title>Genomes of ubiquitous marine and hypersaline Hydrogenovibrio, Thiomicrorhabdus and Thiomicrospira spp. encode a diversity of mechanisms to sustain chemolithoautotrophy in heterogeneous environments.</title>
        <authorList>
            <person name="Scott K.M."/>
            <person name="Williams J."/>
            <person name="Porter C.M.B."/>
            <person name="Russel S."/>
            <person name="Harmer T.L."/>
            <person name="Paul J.H."/>
            <person name="Antonen K.M."/>
            <person name="Bridges M.K."/>
            <person name="Camper G.J."/>
            <person name="Campla C.K."/>
            <person name="Casella L.G."/>
            <person name="Chase E."/>
            <person name="Conrad J.W."/>
            <person name="Cruz M.C."/>
            <person name="Dunlap D.S."/>
            <person name="Duran L."/>
            <person name="Fahsbender E.M."/>
            <person name="Goldsmith D.B."/>
            <person name="Keeley R.F."/>
            <person name="Kondoff M.R."/>
            <person name="Kussy B.I."/>
            <person name="Lane M.K."/>
            <person name="Lawler S."/>
            <person name="Leigh B.A."/>
            <person name="Lewis C."/>
            <person name="Lostal L.M."/>
            <person name="Marking D."/>
            <person name="Mancera P.A."/>
            <person name="McClenthan E.C."/>
            <person name="McIntyre E.A."/>
            <person name="Mine J.A."/>
            <person name="Modi S."/>
            <person name="Moore B.D."/>
            <person name="Morgan W.A."/>
            <person name="Nelson K.M."/>
            <person name="Nguyen K.N."/>
            <person name="Ogburn N."/>
            <person name="Parrino D.G."/>
            <person name="Pedapudi A.D."/>
            <person name="Pelham R.P."/>
            <person name="Preece A.M."/>
            <person name="Rampersad E.A."/>
            <person name="Richardson J.C."/>
            <person name="Rodgers C.M."/>
            <person name="Schaffer B.L."/>
            <person name="Sheridan N.E."/>
            <person name="Solone M.R."/>
            <person name="Staley Z.R."/>
            <person name="Tabuchi M."/>
            <person name="Waide R.J."/>
            <person name="Wanjugi P.W."/>
            <person name="Young S."/>
            <person name="Clum A."/>
            <person name="Daum C."/>
            <person name="Huntemann M."/>
            <person name="Ivanova N."/>
            <person name="Kyrpides N."/>
            <person name="Mikhailova N."/>
            <person name="Palaniappan K."/>
            <person name="Pillay M."/>
            <person name="Reddy T.B.K."/>
            <person name="Shapiro N."/>
            <person name="Stamatis D."/>
            <person name="Varghese N."/>
            <person name="Woyke T."/>
            <person name="Boden R."/>
            <person name="Freyermuth S.K."/>
            <person name="Kerfeld C.A."/>
        </authorList>
    </citation>
    <scope>NUCLEOTIDE SEQUENCE [LARGE SCALE GENOMIC DNA]</scope>
    <source>
        <strain evidence="7 8">JR-2</strain>
    </source>
</reference>
<sequence>MKQYLELLKHITENGVQKGDRTGTGTRSVFGYQMRFNLQDGFPMVTTKKLHLKSIIYELLWFLKGDTNNTYLKEHGVRIWDEWATENGDLGPIYGKQWVAWEKPNGETINQIAEVIETLKNNPNSRRMLVSAWNPADLPDESMSPQENVQQGRMALATCHAFFQFYVADGKLSCQLYQRSADTFLGVPFNIASYALLTHMIAQQANLDVGDFVWTGGDVHLYNNTLEQAELQMARTPYALPKLVIKRRPESIFDYEFDDFEVVGYESHPHIKAEVSV</sequence>
<comment type="function">
    <text evidence="5">Catalyzes the reductive methylation of 2'-deoxyuridine-5'-monophosphate (dUMP) to 2'-deoxythymidine-5'-monophosphate (dTMP) while utilizing 5,10-methylenetetrahydrofolate (mTHF) as the methyl donor and reductant in the reaction, yielding dihydrofolate (DHF) as a by-product. This enzymatic reaction provides an intracellular de novo source of dTMP, an essential precursor for DNA biosynthesis.</text>
</comment>
<dbReference type="InterPro" id="IPR045097">
    <property type="entry name" value="Thymidate_synth/dCMP_Mease"/>
</dbReference>
<keyword evidence="4 5" id="KW-0545">Nucleotide biosynthesis</keyword>
<dbReference type="GO" id="GO:0032259">
    <property type="term" value="P:methylation"/>
    <property type="evidence" value="ECO:0007669"/>
    <property type="project" value="UniProtKB-KW"/>
</dbReference>
<feature type="binding site" description="in other chain" evidence="5">
    <location>
        <begin position="220"/>
        <end position="222"/>
    </location>
    <ligand>
        <name>dUMP</name>
        <dbReference type="ChEBI" id="CHEBI:246422"/>
        <note>ligand shared between dimeric partners</note>
    </ligand>
</feature>
<evidence type="ECO:0000313" key="7">
    <source>
        <dbReference type="EMBL" id="QAB14803.1"/>
    </source>
</evidence>
<dbReference type="NCBIfam" id="TIGR03284">
    <property type="entry name" value="thym_sym"/>
    <property type="match status" value="2"/>
</dbReference>
<dbReference type="InterPro" id="IPR036926">
    <property type="entry name" value="Thymidate_synth/dCMP_Mease_sf"/>
</dbReference>
<dbReference type="GO" id="GO:0005829">
    <property type="term" value="C:cytosol"/>
    <property type="evidence" value="ECO:0007669"/>
    <property type="project" value="TreeGrafter"/>
</dbReference>
<name>A0A410H1M2_9GAMM</name>
<evidence type="ECO:0000256" key="3">
    <source>
        <dbReference type="ARBA" id="ARBA00022679"/>
    </source>
</evidence>